<dbReference type="AlphaFoldDB" id="A0A4C1T6J9"/>
<comment type="caution">
    <text evidence="2">The sequence shown here is derived from an EMBL/GenBank/DDBJ whole genome shotgun (WGS) entry which is preliminary data.</text>
</comment>
<dbReference type="EMBL" id="BGZK01000039">
    <property type="protein sequence ID" value="GBP10139.1"/>
    <property type="molecule type" value="Genomic_DNA"/>
</dbReference>
<reference evidence="2 3" key="1">
    <citation type="journal article" date="2019" name="Commun. Biol.">
        <title>The bagworm genome reveals a unique fibroin gene that provides high tensile strength.</title>
        <authorList>
            <person name="Kono N."/>
            <person name="Nakamura H."/>
            <person name="Ohtoshi R."/>
            <person name="Tomita M."/>
            <person name="Numata K."/>
            <person name="Arakawa K."/>
        </authorList>
    </citation>
    <scope>NUCLEOTIDE SEQUENCE [LARGE SCALE GENOMIC DNA]</scope>
</reference>
<organism evidence="2 3">
    <name type="scientific">Eumeta variegata</name>
    <name type="common">Bagworm moth</name>
    <name type="synonym">Eumeta japonica</name>
    <dbReference type="NCBI Taxonomy" id="151549"/>
    <lineage>
        <taxon>Eukaryota</taxon>
        <taxon>Metazoa</taxon>
        <taxon>Ecdysozoa</taxon>
        <taxon>Arthropoda</taxon>
        <taxon>Hexapoda</taxon>
        <taxon>Insecta</taxon>
        <taxon>Pterygota</taxon>
        <taxon>Neoptera</taxon>
        <taxon>Endopterygota</taxon>
        <taxon>Lepidoptera</taxon>
        <taxon>Glossata</taxon>
        <taxon>Ditrysia</taxon>
        <taxon>Tineoidea</taxon>
        <taxon>Psychidae</taxon>
        <taxon>Oiketicinae</taxon>
        <taxon>Eumeta</taxon>
    </lineage>
</organism>
<evidence type="ECO:0000256" key="1">
    <source>
        <dbReference type="SAM" id="MobiDB-lite"/>
    </source>
</evidence>
<feature type="region of interest" description="Disordered" evidence="1">
    <location>
        <begin position="1"/>
        <end position="20"/>
    </location>
</feature>
<name>A0A4C1T6J9_EUMVA</name>
<evidence type="ECO:0000313" key="3">
    <source>
        <dbReference type="Proteomes" id="UP000299102"/>
    </source>
</evidence>
<dbReference type="Proteomes" id="UP000299102">
    <property type="component" value="Unassembled WGS sequence"/>
</dbReference>
<sequence>MSRVPPRGTGHNPDSKRQPRCMNVRVAYVSTQSLAKPSAHGTGVVHGDLGPGDSDSIYFWCPEGEFFNIE</sequence>
<accession>A0A4C1T6J9</accession>
<gene>
    <name evidence="2" type="ORF">EVAR_77553_1</name>
</gene>
<evidence type="ECO:0000313" key="2">
    <source>
        <dbReference type="EMBL" id="GBP10139.1"/>
    </source>
</evidence>
<proteinExistence type="predicted"/>
<keyword evidence="3" id="KW-1185">Reference proteome</keyword>
<protein>
    <submittedName>
        <fullName evidence="2">Uncharacterized protein</fullName>
    </submittedName>
</protein>